<proteinExistence type="predicted"/>
<name>A0AAV7NF46_PLEWA</name>
<organism evidence="1 2">
    <name type="scientific">Pleurodeles waltl</name>
    <name type="common">Iberian ribbed newt</name>
    <dbReference type="NCBI Taxonomy" id="8319"/>
    <lineage>
        <taxon>Eukaryota</taxon>
        <taxon>Metazoa</taxon>
        <taxon>Chordata</taxon>
        <taxon>Craniata</taxon>
        <taxon>Vertebrata</taxon>
        <taxon>Euteleostomi</taxon>
        <taxon>Amphibia</taxon>
        <taxon>Batrachia</taxon>
        <taxon>Caudata</taxon>
        <taxon>Salamandroidea</taxon>
        <taxon>Salamandridae</taxon>
        <taxon>Pleurodelinae</taxon>
        <taxon>Pleurodeles</taxon>
    </lineage>
</organism>
<keyword evidence="2" id="KW-1185">Reference proteome</keyword>
<dbReference type="AlphaFoldDB" id="A0AAV7NF46"/>
<comment type="caution">
    <text evidence="1">The sequence shown here is derived from an EMBL/GenBank/DDBJ whole genome shotgun (WGS) entry which is preliminary data.</text>
</comment>
<reference evidence="1" key="1">
    <citation type="journal article" date="2022" name="bioRxiv">
        <title>Sequencing and chromosome-scale assembly of the giantPleurodeles waltlgenome.</title>
        <authorList>
            <person name="Brown T."/>
            <person name="Elewa A."/>
            <person name="Iarovenko S."/>
            <person name="Subramanian E."/>
            <person name="Araus A.J."/>
            <person name="Petzold A."/>
            <person name="Susuki M."/>
            <person name="Suzuki K.-i.T."/>
            <person name="Hayashi T."/>
            <person name="Toyoda A."/>
            <person name="Oliveira C."/>
            <person name="Osipova E."/>
            <person name="Leigh N.D."/>
            <person name="Simon A."/>
            <person name="Yun M.H."/>
        </authorList>
    </citation>
    <scope>NUCLEOTIDE SEQUENCE</scope>
    <source>
        <strain evidence="1">20211129_DDA</strain>
        <tissue evidence="1">Liver</tissue>
    </source>
</reference>
<protein>
    <submittedName>
        <fullName evidence="1">Uncharacterized protein</fullName>
    </submittedName>
</protein>
<gene>
    <name evidence="1" type="ORF">NDU88_002895</name>
</gene>
<accession>A0AAV7NF46</accession>
<dbReference type="Proteomes" id="UP001066276">
    <property type="component" value="Chromosome 8"/>
</dbReference>
<evidence type="ECO:0000313" key="1">
    <source>
        <dbReference type="EMBL" id="KAJ1114660.1"/>
    </source>
</evidence>
<dbReference type="EMBL" id="JANPWB010000012">
    <property type="protein sequence ID" value="KAJ1114660.1"/>
    <property type="molecule type" value="Genomic_DNA"/>
</dbReference>
<sequence>MTGAGTGIWCRLTPQRHFKEKEVGGILAPSLDRLATYRAQIYLPNVLRIVPAWRRGKLQFFDHPEEDWRSLEMWDKVGPGPSGRSGVGSARTSGVDGMDWRRHGDCLLRGAVQRCDNSVSRIEIQQDDTMLVAEDPKQAVKLADLSYGELRCFLLILEYVGLWWILLLLSCRGSCVRLAEHASHDWEQWKCYRFWFKGASYTFVFYVLGENMLILDYDWLGR</sequence>
<evidence type="ECO:0000313" key="2">
    <source>
        <dbReference type="Proteomes" id="UP001066276"/>
    </source>
</evidence>